<reference evidence="12 13" key="1">
    <citation type="submission" date="2020-07" db="EMBL/GenBank/DDBJ databases">
        <title>Comparative genomics of pyrophilous fungi reveals a link between fire events and developmental genes.</title>
        <authorList>
            <consortium name="DOE Joint Genome Institute"/>
            <person name="Steindorff A.S."/>
            <person name="Carver A."/>
            <person name="Calhoun S."/>
            <person name="Stillman K."/>
            <person name="Liu H."/>
            <person name="Lipzen A."/>
            <person name="Pangilinan J."/>
            <person name="Labutti K."/>
            <person name="Bruns T.D."/>
            <person name="Grigoriev I.V."/>
        </authorList>
    </citation>
    <scope>NUCLEOTIDE SEQUENCE [LARGE SCALE GENOMIC DNA]</scope>
    <source>
        <strain evidence="12 13">CBS 144469</strain>
    </source>
</reference>
<dbReference type="PROSITE" id="PS51061">
    <property type="entry name" value="R3H"/>
    <property type="match status" value="1"/>
</dbReference>
<dbReference type="Pfam" id="PF01424">
    <property type="entry name" value="R3H"/>
    <property type="match status" value="1"/>
</dbReference>
<comment type="caution">
    <text evidence="12">The sequence shown here is derived from an EMBL/GenBank/DDBJ whole genome shotgun (WGS) entry which is preliminary data.</text>
</comment>
<evidence type="ECO:0000313" key="12">
    <source>
        <dbReference type="EMBL" id="KAF6765032.1"/>
    </source>
</evidence>
<proteinExistence type="predicted"/>
<dbReference type="GO" id="GO:0005524">
    <property type="term" value="F:ATP binding"/>
    <property type="evidence" value="ECO:0007669"/>
    <property type="project" value="UniProtKB-KW"/>
</dbReference>
<accession>A0A8H6MHA8</accession>
<dbReference type="GO" id="GO:0003677">
    <property type="term" value="F:DNA binding"/>
    <property type="evidence" value="ECO:0007669"/>
    <property type="project" value="UniProtKB-ARBA"/>
</dbReference>
<evidence type="ECO:0000259" key="10">
    <source>
        <dbReference type="PROSITE" id="PS50102"/>
    </source>
</evidence>
<feature type="region of interest" description="Disordered" evidence="9">
    <location>
        <begin position="487"/>
        <end position="555"/>
    </location>
</feature>
<feature type="compositionally biased region" description="Polar residues" evidence="9">
    <location>
        <begin position="108"/>
        <end position="117"/>
    </location>
</feature>
<dbReference type="AlphaFoldDB" id="A0A8H6MHA8"/>
<dbReference type="InterPro" id="IPR034069">
    <property type="entry name" value="R3H_Cip2"/>
</dbReference>
<evidence type="ECO:0000313" key="13">
    <source>
        <dbReference type="Proteomes" id="UP000521943"/>
    </source>
</evidence>
<dbReference type="InterPro" id="IPR036867">
    <property type="entry name" value="R3H_dom_sf"/>
</dbReference>
<feature type="compositionally biased region" description="Low complexity" evidence="9">
    <location>
        <begin position="512"/>
        <end position="521"/>
    </location>
</feature>
<feature type="compositionally biased region" description="Basic and acidic residues" evidence="9">
    <location>
        <begin position="540"/>
        <end position="555"/>
    </location>
</feature>
<sequence length="555" mass="60350">MTTSPPDLSTLSLSHRPSQQRLHDSYDYDPTSANRQYHYATSQGLPQSPYNPIASMNPSPLKAKPLRGTLPQQWLDNTPPDNRSLSPNNNSDFSSAGGSPPMGHLNPPNLSSGASAGQISDEDVIPTAIVIKNIPFNVKRETLLDIIASLAIPTPYAFNYHLDQQGSFRGLAFANFRQSADADAVVAALNGFDVQGRKLRVEYKKVLQAGEKERIEREKAIRRMRSMQLEKEQAAHAQQQQQQKLLYEDYGTVVNSGFSRSFSGGAQQYSQQQYSPPPISSMPQPQHISMPMPTPNPAPPQAVSTPSISDKSSGSNELDLNDPSTLEIYSRILLFKDDPMRDELAFSRTLTAKQRRVVHLIAQKLGVYHYSIGEGEERYAVVTRVEPVRAQQPPQQPMRAPHTLSRAPSAYHLSPTSAHSPTIPSLRVKKSMPDMKTLHAQAPRLNSRSSNGNIREGYATIASPSRRVSTGFGSLFSNGSTFGGSAVPPVPSLPSSLNTSGLNGGGHDTGSPSGVVRQPRGPGVGGFGRRDSRVGTSESQHSRGLDLGTHEPLEI</sequence>
<dbReference type="InterPro" id="IPR050374">
    <property type="entry name" value="RRT5_SRSF_SR"/>
</dbReference>
<keyword evidence="13" id="KW-1185">Reference proteome</keyword>
<evidence type="ECO:0000256" key="1">
    <source>
        <dbReference type="ARBA" id="ARBA00004123"/>
    </source>
</evidence>
<dbReference type="GO" id="GO:0004386">
    <property type="term" value="F:helicase activity"/>
    <property type="evidence" value="ECO:0007669"/>
    <property type="project" value="UniProtKB-KW"/>
</dbReference>
<keyword evidence="4" id="KW-0347">Helicase</keyword>
<feature type="compositionally biased region" description="Low complexity" evidence="9">
    <location>
        <begin position="281"/>
        <end position="291"/>
    </location>
</feature>
<organism evidence="12 13">
    <name type="scientific">Ephemerocybe angulata</name>
    <dbReference type="NCBI Taxonomy" id="980116"/>
    <lineage>
        <taxon>Eukaryota</taxon>
        <taxon>Fungi</taxon>
        <taxon>Dikarya</taxon>
        <taxon>Basidiomycota</taxon>
        <taxon>Agaricomycotina</taxon>
        <taxon>Agaricomycetes</taxon>
        <taxon>Agaricomycetidae</taxon>
        <taxon>Agaricales</taxon>
        <taxon>Agaricineae</taxon>
        <taxon>Psathyrellaceae</taxon>
        <taxon>Ephemerocybe</taxon>
    </lineage>
</organism>
<dbReference type="SMART" id="SM00393">
    <property type="entry name" value="R3H"/>
    <property type="match status" value="1"/>
</dbReference>
<feature type="region of interest" description="Disordered" evidence="9">
    <location>
        <begin position="264"/>
        <end position="321"/>
    </location>
</feature>
<feature type="compositionally biased region" description="Polar residues" evidence="9">
    <location>
        <begin position="302"/>
        <end position="321"/>
    </location>
</feature>
<dbReference type="OrthoDB" id="434258at2759"/>
<evidence type="ECO:0000256" key="2">
    <source>
        <dbReference type="ARBA" id="ARBA00022741"/>
    </source>
</evidence>
<evidence type="ECO:0000256" key="9">
    <source>
        <dbReference type="SAM" id="MobiDB-lite"/>
    </source>
</evidence>
<protein>
    <submittedName>
        <fullName evidence="12">RRM/R3H domain-containing protein</fullName>
    </submittedName>
</protein>
<name>A0A8H6MHA8_9AGAR</name>
<dbReference type="Gene3D" id="3.30.1370.50">
    <property type="entry name" value="R3H-like domain"/>
    <property type="match status" value="1"/>
</dbReference>
<keyword evidence="6 8" id="KW-0694">RNA-binding</keyword>
<feature type="compositionally biased region" description="Polar residues" evidence="9">
    <location>
        <begin position="31"/>
        <end position="58"/>
    </location>
</feature>
<gene>
    <name evidence="12" type="ORF">DFP72DRAFT_798745</name>
</gene>
<dbReference type="PROSITE" id="PS50102">
    <property type="entry name" value="RRM"/>
    <property type="match status" value="1"/>
</dbReference>
<dbReference type="GO" id="GO:0005634">
    <property type="term" value="C:nucleus"/>
    <property type="evidence" value="ECO:0007669"/>
    <property type="project" value="UniProtKB-SubCell"/>
</dbReference>
<dbReference type="Gene3D" id="3.30.70.330">
    <property type="match status" value="1"/>
</dbReference>
<dbReference type="SUPFAM" id="SSF54928">
    <property type="entry name" value="RNA-binding domain, RBD"/>
    <property type="match status" value="1"/>
</dbReference>
<evidence type="ECO:0000256" key="6">
    <source>
        <dbReference type="ARBA" id="ARBA00022884"/>
    </source>
</evidence>
<dbReference type="InterPro" id="IPR012677">
    <property type="entry name" value="Nucleotide-bd_a/b_plait_sf"/>
</dbReference>
<dbReference type="CDD" id="cd02639">
    <property type="entry name" value="R3H_RRM"/>
    <property type="match status" value="1"/>
</dbReference>
<dbReference type="InterPro" id="IPR035979">
    <property type="entry name" value="RBD_domain_sf"/>
</dbReference>
<feature type="domain" description="R3H" evidence="11">
    <location>
        <begin position="322"/>
        <end position="386"/>
    </location>
</feature>
<keyword evidence="2" id="KW-0547">Nucleotide-binding</keyword>
<dbReference type="SUPFAM" id="SSF82708">
    <property type="entry name" value="R3H domain"/>
    <property type="match status" value="1"/>
</dbReference>
<dbReference type="Proteomes" id="UP000521943">
    <property type="component" value="Unassembled WGS sequence"/>
</dbReference>
<dbReference type="PANTHER" id="PTHR23003">
    <property type="entry name" value="RNA RECOGNITION MOTIF RRM DOMAIN CONTAINING PROTEIN"/>
    <property type="match status" value="1"/>
</dbReference>
<evidence type="ECO:0000256" key="8">
    <source>
        <dbReference type="PROSITE-ProRule" id="PRU00176"/>
    </source>
</evidence>
<dbReference type="FunFam" id="3.30.1370.50:FF:000002">
    <property type="entry name" value="Immunoglobulin mu DNA-binding protein 2"/>
    <property type="match status" value="1"/>
</dbReference>
<comment type="subcellular location">
    <subcellularLocation>
        <location evidence="1">Nucleus</location>
    </subcellularLocation>
</comment>
<feature type="compositionally biased region" description="Low complexity" evidence="9">
    <location>
        <begin position="1"/>
        <end position="14"/>
    </location>
</feature>
<dbReference type="GO" id="GO:0003729">
    <property type="term" value="F:mRNA binding"/>
    <property type="evidence" value="ECO:0007669"/>
    <property type="project" value="TreeGrafter"/>
</dbReference>
<dbReference type="InterPro" id="IPR001374">
    <property type="entry name" value="R3H_dom"/>
</dbReference>
<dbReference type="GO" id="GO:0005737">
    <property type="term" value="C:cytoplasm"/>
    <property type="evidence" value="ECO:0007669"/>
    <property type="project" value="TreeGrafter"/>
</dbReference>
<dbReference type="GO" id="GO:0016787">
    <property type="term" value="F:hydrolase activity"/>
    <property type="evidence" value="ECO:0007669"/>
    <property type="project" value="UniProtKB-KW"/>
</dbReference>
<dbReference type="SMART" id="SM00360">
    <property type="entry name" value="RRM"/>
    <property type="match status" value="1"/>
</dbReference>
<keyword evidence="5" id="KW-0067">ATP-binding</keyword>
<dbReference type="Pfam" id="PF00076">
    <property type="entry name" value="RRM_1"/>
    <property type="match status" value="1"/>
</dbReference>
<keyword evidence="7" id="KW-0539">Nucleus</keyword>
<dbReference type="InterPro" id="IPR000504">
    <property type="entry name" value="RRM_dom"/>
</dbReference>
<evidence type="ECO:0000256" key="4">
    <source>
        <dbReference type="ARBA" id="ARBA00022806"/>
    </source>
</evidence>
<dbReference type="EMBL" id="JACGCI010000003">
    <property type="protein sequence ID" value="KAF6765032.1"/>
    <property type="molecule type" value="Genomic_DNA"/>
</dbReference>
<keyword evidence="3" id="KW-0378">Hydrolase</keyword>
<evidence type="ECO:0000256" key="7">
    <source>
        <dbReference type="ARBA" id="ARBA00023242"/>
    </source>
</evidence>
<dbReference type="PANTHER" id="PTHR23003:SF17">
    <property type="entry name" value="RNA-BINDING PROTEIN PIN4"/>
    <property type="match status" value="1"/>
</dbReference>
<evidence type="ECO:0000256" key="5">
    <source>
        <dbReference type="ARBA" id="ARBA00022840"/>
    </source>
</evidence>
<feature type="compositionally biased region" description="Polar residues" evidence="9">
    <location>
        <begin position="70"/>
        <end position="97"/>
    </location>
</feature>
<evidence type="ECO:0000259" key="11">
    <source>
        <dbReference type="PROSITE" id="PS51061"/>
    </source>
</evidence>
<feature type="region of interest" description="Disordered" evidence="9">
    <location>
        <begin position="1"/>
        <end position="117"/>
    </location>
</feature>
<feature type="domain" description="RRM" evidence="10">
    <location>
        <begin position="127"/>
        <end position="206"/>
    </location>
</feature>
<evidence type="ECO:0000256" key="3">
    <source>
        <dbReference type="ARBA" id="ARBA00022801"/>
    </source>
</evidence>